<organism evidence="6 7">
    <name type="scientific">Altererythrobacter xiamenensis</name>
    <dbReference type="NCBI Taxonomy" id="1316679"/>
    <lineage>
        <taxon>Bacteria</taxon>
        <taxon>Pseudomonadati</taxon>
        <taxon>Pseudomonadota</taxon>
        <taxon>Alphaproteobacteria</taxon>
        <taxon>Sphingomonadales</taxon>
        <taxon>Erythrobacteraceae</taxon>
        <taxon>Altererythrobacter</taxon>
    </lineage>
</organism>
<feature type="transmembrane region" description="Helical" evidence="5">
    <location>
        <begin position="6"/>
        <end position="25"/>
    </location>
</feature>
<evidence type="ECO:0000313" key="6">
    <source>
        <dbReference type="EMBL" id="SMQ64031.1"/>
    </source>
</evidence>
<keyword evidence="3 5" id="KW-1133">Transmembrane helix</keyword>
<gene>
    <name evidence="6" type="ORF">SAMN06297468_0939</name>
</gene>
<dbReference type="InterPro" id="IPR023352">
    <property type="entry name" value="MAPEG-like_dom_sf"/>
</dbReference>
<dbReference type="EMBL" id="FXWG01000001">
    <property type="protein sequence ID" value="SMQ64031.1"/>
    <property type="molecule type" value="Genomic_DNA"/>
</dbReference>
<keyword evidence="2 5" id="KW-0812">Transmembrane</keyword>
<dbReference type="PANTHER" id="PTHR35371:SF1">
    <property type="entry name" value="BLR7753 PROTEIN"/>
    <property type="match status" value="1"/>
</dbReference>
<name>A0A1Y6ES58_9SPHN</name>
<reference evidence="7" key="1">
    <citation type="submission" date="2017-04" db="EMBL/GenBank/DDBJ databases">
        <authorList>
            <person name="Varghese N."/>
            <person name="Submissions S."/>
        </authorList>
    </citation>
    <scope>NUCLEOTIDE SEQUENCE [LARGE SCALE GENOMIC DNA]</scope>
</reference>
<proteinExistence type="predicted"/>
<dbReference type="SUPFAM" id="SSF161084">
    <property type="entry name" value="MAPEG domain-like"/>
    <property type="match status" value="1"/>
</dbReference>
<evidence type="ECO:0000256" key="1">
    <source>
        <dbReference type="ARBA" id="ARBA00004370"/>
    </source>
</evidence>
<keyword evidence="4 5" id="KW-0472">Membrane</keyword>
<feature type="transmembrane region" description="Helical" evidence="5">
    <location>
        <begin position="64"/>
        <end position="92"/>
    </location>
</feature>
<dbReference type="Proteomes" id="UP000194420">
    <property type="component" value="Unassembled WGS sequence"/>
</dbReference>
<accession>A0A1Y6ES58</accession>
<keyword evidence="7" id="KW-1185">Reference proteome</keyword>
<comment type="subcellular location">
    <subcellularLocation>
        <location evidence="1">Membrane</location>
    </subcellularLocation>
</comment>
<dbReference type="AlphaFoldDB" id="A0A1Y6ES58"/>
<protein>
    <submittedName>
        <fullName evidence="6">Uncharacterized conserved protein, MAPEG superfamily</fullName>
    </submittedName>
</protein>
<dbReference type="Gene3D" id="1.20.120.550">
    <property type="entry name" value="Membrane associated eicosanoid/glutathione metabolism-like domain"/>
    <property type="match status" value="1"/>
</dbReference>
<dbReference type="InterPro" id="IPR001129">
    <property type="entry name" value="Membr-assoc_MAPEG"/>
</dbReference>
<evidence type="ECO:0000313" key="7">
    <source>
        <dbReference type="Proteomes" id="UP000194420"/>
    </source>
</evidence>
<dbReference type="PANTHER" id="PTHR35371">
    <property type="entry name" value="INNER MEMBRANE PROTEIN"/>
    <property type="match status" value="1"/>
</dbReference>
<evidence type="ECO:0000256" key="4">
    <source>
        <dbReference type="ARBA" id="ARBA00023136"/>
    </source>
</evidence>
<evidence type="ECO:0000256" key="3">
    <source>
        <dbReference type="ARBA" id="ARBA00022989"/>
    </source>
</evidence>
<feature type="transmembrane region" description="Helical" evidence="5">
    <location>
        <begin position="112"/>
        <end position="129"/>
    </location>
</feature>
<dbReference type="Pfam" id="PF01124">
    <property type="entry name" value="MAPEG"/>
    <property type="match status" value="1"/>
</dbReference>
<evidence type="ECO:0000256" key="2">
    <source>
        <dbReference type="ARBA" id="ARBA00022692"/>
    </source>
</evidence>
<dbReference type="OrthoDB" id="7743618at2"/>
<dbReference type="RefSeq" id="WP_086436802.1">
    <property type="nucleotide sequence ID" value="NZ_FXWG01000001.1"/>
</dbReference>
<evidence type="ECO:0000256" key="5">
    <source>
        <dbReference type="SAM" id="Phobius"/>
    </source>
</evidence>
<sequence length="130" mass="14333">MATEITVLALGCILALVHIFVAVHFKTQQYGLKWNMGARDGDKAELNEVAGRLERASDNFRETFPIAIVALLGVVVAGKASETTALLAWLWLGARVIYLPLYWTGIPYVRTIVWFASLIGLVGLLYILLT</sequence>
<dbReference type="GO" id="GO:0016020">
    <property type="term" value="C:membrane"/>
    <property type="evidence" value="ECO:0007669"/>
    <property type="project" value="UniProtKB-SubCell"/>
</dbReference>